<dbReference type="EMBL" id="JARK01001486">
    <property type="protein sequence ID" value="EYB96439.1"/>
    <property type="molecule type" value="Genomic_DNA"/>
</dbReference>
<name>A0A016T1H4_9BILA</name>
<sequence>MNSYQGNLDSPLRRRFSRGQRVRVAERPPPSTPTVGAISRPAPMGAGALTLSKTVFTVTSDIHFWNQRGEETIENLLISPTQKGVGSQPLKELQFQYRHLMRRRLEILKVETT</sequence>
<evidence type="ECO:0000256" key="1">
    <source>
        <dbReference type="SAM" id="MobiDB-lite"/>
    </source>
</evidence>
<protein>
    <submittedName>
        <fullName evidence="2">Uncharacterized protein</fullName>
    </submittedName>
</protein>
<gene>
    <name evidence="2" type="primary">Acey_s0150.g2755</name>
    <name evidence="2" type="ORF">Y032_0150g2755</name>
</gene>
<proteinExistence type="predicted"/>
<comment type="caution">
    <text evidence="2">The sequence shown here is derived from an EMBL/GenBank/DDBJ whole genome shotgun (WGS) entry which is preliminary data.</text>
</comment>
<accession>A0A016T1H4</accession>
<reference evidence="3" key="1">
    <citation type="journal article" date="2015" name="Nat. Genet.">
        <title>The genome and transcriptome of the zoonotic hookworm Ancylostoma ceylanicum identify infection-specific gene families.</title>
        <authorList>
            <person name="Schwarz E.M."/>
            <person name="Hu Y."/>
            <person name="Antoshechkin I."/>
            <person name="Miller M.M."/>
            <person name="Sternberg P.W."/>
            <person name="Aroian R.V."/>
        </authorList>
    </citation>
    <scope>NUCLEOTIDE SEQUENCE</scope>
    <source>
        <strain evidence="3">HY135</strain>
    </source>
</reference>
<dbReference type="AlphaFoldDB" id="A0A016T1H4"/>
<evidence type="ECO:0000313" key="3">
    <source>
        <dbReference type="Proteomes" id="UP000024635"/>
    </source>
</evidence>
<organism evidence="2 3">
    <name type="scientific">Ancylostoma ceylanicum</name>
    <dbReference type="NCBI Taxonomy" id="53326"/>
    <lineage>
        <taxon>Eukaryota</taxon>
        <taxon>Metazoa</taxon>
        <taxon>Ecdysozoa</taxon>
        <taxon>Nematoda</taxon>
        <taxon>Chromadorea</taxon>
        <taxon>Rhabditida</taxon>
        <taxon>Rhabditina</taxon>
        <taxon>Rhabditomorpha</taxon>
        <taxon>Strongyloidea</taxon>
        <taxon>Ancylostomatidae</taxon>
        <taxon>Ancylostomatinae</taxon>
        <taxon>Ancylostoma</taxon>
    </lineage>
</organism>
<dbReference type="Proteomes" id="UP000024635">
    <property type="component" value="Unassembled WGS sequence"/>
</dbReference>
<feature type="region of interest" description="Disordered" evidence="1">
    <location>
        <begin position="1"/>
        <end position="42"/>
    </location>
</feature>
<evidence type="ECO:0000313" key="2">
    <source>
        <dbReference type="EMBL" id="EYB96439.1"/>
    </source>
</evidence>
<keyword evidence="3" id="KW-1185">Reference proteome</keyword>